<evidence type="ECO:0000313" key="3">
    <source>
        <dbReference type="Proteomes" id="UP000664034"/>
    </source>
</evidence>
<gene>
    <name evidence="2" type="ORF">J2I47_04395</name>
</gene>
<dbReference type="EMBL" id="JAFMYV010000002">
    <property type="protein sequence ID" value="MBO0935781.1"/>
    <property type="molecule type" value="Genomic_DNA"/>
</dbReference>
<name>A0A939GFI9_9BACT</name>
<sequence>MKINLYNFNINQIPQEEDDYHEFKSSLIEKELADKLCKAVSGFANAGGGLFIVGINDKTGNADGGILRSKGQKTQEGQPIKDWVDTVISKIEPIPKYEIILLDEVYDRGFLHDDRVVMVIAVEESFIGPHMFDYKYYIRAGRHTVPARHFIVEAIRAKRFLSKPSLSHIFRLKPKNDQILQLGLVAINDSPAIDIMLSLEPLPQHLKKYGSEFPIHIPIIDRNNPYYLDVALYNDCETSFGHNTILKLEYEDPFSNKYKIEKIVGVKSAPPVNIGSDEIKKALEEIVKAITQLKQ</sequence>
<evidence type="ECO:0000313" key="2">
    <source>
        <dbReference type="EMBL" id="MBO0935781.1"/>
    </source>
</evidence>
<comment type="caution">
    <text evidence="2">The sequence shown here is derived from an EMBL/GenBank/DDBJ whole genome shotgun (WGS) entry which is preliminary data.</text>
</comment>
<accession>A0A939GFI9</accession>
<keyword evidence="2" id="KW-0067">ATP-binding</keyword>
<keyword evidence="2" id="KW-0547">Nucleotide-binding</keyword>
<keyword evidence="3" id="KW-1185">Reference proteome</keyword>
<protein>
    <submittedName>
        <fullName evidence="2">ATP-binding protein</fullName>
    </submittedName>
</protein>
<dbReference type="Pfam" id="PF04326">
    <property type="entry name" value="SLFN_AlbA_2"/>
    <property type="match status" value="1"/>
</dbReference>
<dbReference type="InterPro" id="IPR038461">
    <property type="entry name" value="Schlafen_AlbA_2_dom_sf"/>
</dbReference>
<proteinExistence type="predicted"/>
<dbReference type="InterPro" id="IPR007421">
    <property type="entry name" value="Schlafen_AlbA_2_dom"/>
</dbReference>
<dbReference type="GO" id="GO:0005524">
    <property type="term" value="F:ATP binding"/>
    <property type="evidence" value="ECO:0007669"/>
    <property type="project" value="UniProtKB-KW"/>
</dbReference>
<evidence type="ECO:0000259" key="1">
    <source>
        <dbReference type="Pfam" id="PF04326"/>
    </source>
</evidence>
<organism evidence="2 3">
    <name type="scientific">Fibrella rubiginis</name>
    <dbReference type="NCBI Taxonomy" id="2817060"/>
    <lineage>
        <taxon>Bacteria</taxon>
        <taxon>Pseudomonadati</taxon>
        <taxon>Bacteroidota</taxon>
        <taxon>Cytophagia</taxon>
        <taxon>Cytophagales</taxon>
        <taxon>Spirosomataceae</taxon>
        <taxon>Fibrella</taxon>
    </lineage>
</organism>
<dbReference type="AlphaFoldDB" id="A0A939GFI9"/>
<feature type="domain" description="Schlafen AlbA-2" evidence="1">
    <location>
        <begin position="17"/>
        <end position="147"/>
    </location>
</feature>
<dbReference type="RefSeq" id="WP_207363345.1">
    <property type="nucleotide sequence ID" value="NZ_JAFMYV010000002.1"/>
</dbReference>
<dbReference type="Proteomes" id="UP000664034">
    <property type="component" value="Unassembled WGS sequence"/>
</dbReference>
<reference evidence="2" key="1">
    <citation type="submission" date="2021-03" db="EMBL/GenBank/DDBJ databases">
        <title>Fibrella sp. HMF5335 genome sequencing and assembly.</title>
        <authorList>
            <person name="Kang H."/>
            <person name="Kim H."/>
            <person name="Bae S."/>
            <person name="Joh K."/>
        </authorList>
    </citation>
    <scope>NUCLEOTIDE SEQUENCE</scope>
    <source>
        <strain evidence="2">HMF5335</strain>
    </source>
</reference>
<dbReference type="Gene3D" id="3.30.950.30">
    <property type="entry name" value="Schlafen, AAA domain"/>
    <property type="match status" value="1"/>
</dbReference>